<feature type="compositionally biased region" description="Low complexity" evidence="3">
    <location>
        <begin position="122"/>
        <end position="135"/>
    </location>
</feature>
<dbReference type="InterPro" id="IPR032054">
    <property type="entry name" value="Cdt1_C"/>
</dbReference>
<sequence>MTNQTKLGFNQKKPGTTTRPLQQKYANKALRSTHATSGDDASDQALPEEHLLEKIGNLSQTMEEKLAEYQRKKKEKAASTVDKKAAPSLNLSRSLRSSTKASKEIGKESGGITKPAAKPIARTTRTRLSTNTSTSLVQTDISCSFQQSKTTVETETIETESQETVIEETETVEEETVVEPETSSTQLTIQPEEKAETKGEAQVQPSLEETQGEPVVKVQEVQENDLETCVQKTEDKLNQKQKKPAVEDTVYISEEDNDIHPLARTVVVAKPLSPQKPTKQGEQDTYTTKPDVFKPAYAFSRAQEKLKDTALPMPGHMKALTAIFKGLEDLIVFTKSQGQLCFYHRLKKPVEVQSSRNFEIKHLAQLRTVWPDGYKFTQSPCLFEGQRVQSVLIEQLPPKEEPTGYFVPRSERRNKTFLDHMQVYIHHYHKKFLESSDPPRTDTYPHSWHPDFDLESVPPIEEGVPLLKPVIVDSSKLDLSGLSSRRALEIGHKAKVDCVLSIRESSVPSLPSPASSTVSSPSGEGPSAKPLTALEQLKEKIRQQQLARKESTVGLATPEEKQQRLVASRLPAVFDLIRFKRIEVISLKALTEQVVKSSRLPISEQEGKQSLEMLAKRLPDWCSVYQLNDGMYFKVLKKADGGAHDIRALRTRLVSGVVAK</sequence>
<dbReference type="EMBL" id="JAAAUY010001225">
    <property type="protein sequence ID" value="KAF9323729.1"/>
    <property type="molecule type" value="Genomic_DNA"/>
</dbReference>
<dbReference type="GO" id="GO:0071163">
    <property type="term" value="P:DNA replication preinitiation complex assembly"/>
    <property type="evidence" value="ECO:0007669"/>
    <property type="project" value="InterPro"/>
</dbReference>
<dbReference type="Pfam" id="PF16679">
    <property type="entry name" value="CDT1_C"/>
    <property type="match status" value="1"/>
</dbReference>
<dbReference type="AlphaFoldDB" id="A0A9P5SAI8"/>
<accession>A0A9P5SAI8</accession>
<evidence type="ECO:0000259" key="4">
    <source>
        <dbReference type="SMART" id="SM01075"/>
    </source>
</evidence>
<protein>
    <recommendedName>
        <fullName evidence="4">CDT1 Geminin-binding domain-containing protein</fullName>
    </recommendedName>
</protein>
<dbReference type="GO" id="GO:0030174">
    <property type="term" value="P:regulation of DNA-templated DNA replication initiation"/>
    <property type="evidence" value="ECO:0007669"/>
    <property type="project" value="InterPro"/>
</dbReference>
<dbReference type="Gene3D" id="1.10.10.1420">
    <property type="entry name" value="DNA replication factor Cdt1, C-terminal WH domain"/>
    <property type="match status" value="1"/>
</dbReference>
<name>A0A9P5SAI8_9FUNG</name>
<dbReference type="InterPro" id="IPR045173">
    <property type="entry name" value="Cdt1"/>
</dbReference>
<comment type="similarity">
    <text evidence="1">Belongs to the Cdt1 family.</text>
</comment>
<feature type="region of interest" description="Disordered" evidence="3">
    <location>
        <begin position="67"/>
        <end position="135"/>
    </location>
</feature>
<feature type="region of interest" description="Disordered" evidence="3">
    <location>
        <begin position="506"/>
        <end position="529"/>
    </location>
</feature>
<feature type="compositionally biased region" description="Polar residues" evidence="3">
    <location>
        <begin position="1"/>
        <end position="25"/>
    </location>
</feature>
<evidence type="ECO:0000313" key="5">
    <source>
        <dbReference type="EMBL" id="KAF9323729.1"/>
    </source>
</evidence>
<dbReference type="GO" id="GO:0000278">
    <property type="term" value="P:mitotic cell cycle"/>
    <property type="evidence" value="ECO:0007669"/>
    <property type="project" value="TreeGrafter"/>
</dbReference>
<dbReference type="InterPro" id="IPR014939">
    <property type="entry name" value="CDT1_Gemini-bd-like"/>
</dbReference>
<feature type="domain" description="CDT1 Geminin-binding" evidence="4">
    <location>
        <begin position="313"/>
        <end position="466"/>
    </location>
</feature>
<feature type="compositionally biased region" description="Low complexity" evidence="3">
    <location>
        <begin position="506"/>
        <end position="527"/>
    </location>
</feature>
<feature type="region of interest" description="Disordered" evidence="3">
    <location>
        <begin position="1"/>
        <end position="47"/>
    </location>
</feature>
<evidence type="ECO:0000256" key="2">
    <source>
        <dbReference type="ARBA" id="ARBA00023306"/>
    </source>
</evidence>
<dbReference type="GO" id="GO:0000076">
    <property type="term" value="P:DNA replication checkpoint signaling"/>
    <property type="evidence" value="ECO:0007669"/>
    <property type="project" value="TreeGrafter"/>
</dbReference>
<dbReference type="InterPro" id="IPR036390">
    <property type="entry name" value="WH_DNA-bd_sf"/>
</dbReference>
<reference evidence="5" key="1">
    <citation type="journal article" date="2020" name="Fungal Divers.">
        <title>Resolving the Mortierellaceae phylogeny through synthesis of multi-gene phylogenetics and phylogenomics.</title>
        <authorList>
            <person name="Vandepol N."/>
            <person name="Liber J."/>
            <person name="Desiro A."/>
            <person name="Na H."/>
            <person name="Kennedy M."/>
            <person name="Barry K."/>
            <person name="Grigoriev I.V."/>
            <person name="Miller A.N."/>
            <person name="O'Donnell K."/>
            <person name="Stajich J.E."/>
            <person name="Bonito G."/>
        </authorList>
    </citation>
    <scope>NUCLEOTIDE SEQUENCE</scope>
    <source>
        <strain evidence="5">NVP1</strain>
    </source>
</reference>
<evidence type="ECO:0000256" key="1">
    <source>
        <dbReference type="ARBA" id="ARBA00008356"/>
    </source>
</evidence>
<comment type="caution">
    <text evidence="5">The sequence shown here is derived from an EMBL/GenBank/DDBJ whole genome shotgun (WGS) entry which is preliminary data.</text>
</comment>
<dbReference type="PANTHER" id="PTHR28637:SF1">
    <property type="entry name" value="DNA REPLICATION FACTOR CDT1"/>
    <property type="match status" value="1"/>
</dbReference>
<evidence type="ECO:0000256" key="3">
    <source>
        <dbReference type="SAM" id="MobiDB-lite"/>
    </source>
</evidence>
<dbReference type="Pfam" id="PF08839">
    <property type="entry name" value="CDT1"/>
    <property type="match status" value="1"/>
</dbReference>
<dbReference type="Proteomes" id="UP000696485">
    <property type="component" value="Unassembled WGS sequence"/>
</dbReference>
<organism evidence="5 6">
    <name type="scientific">Podila minutissima</name>
    <dbReference type="NCBI Taxonomy" id="64525"/>
    <lineage>
        <taxon>Eukaryota</taxon>
        <taxon>Fungi</taxon>
        <taxon>Fungi incertae sedis</taxon>
        <taxon>Mucoromycota</taxon>
        <taxon>Mortierellomycotina</taxon>
        <taxon>Mortierellomycetes</taxon>
        <taxon>Mortierellales</taxon>
        <taxon>Mortierellaceae</taxon>
        <taxon>Podila</taxon>
    </lineage>
</organism>
<dbReference type="SMART" id="SM01075">
    <property type="entry name" value="CDT1"/>
    <property type="match status" value="1"/>
</dbReference>
<dbReference type="InterPro" id="IPR038090">
    <property type="entry name" value="Cdt1_C_WH_dom_sf"/>
</dbReference>
<evidence type="ECO:0000313" key="6">
    <source>
        <dbReference type="Proteomes" id="UP000696485"/>
    </source>
</evidence>
<dbReference type="PANTHER" id="PTHR28637">
    <property type="entry name" value="DNA REPLICATION FACTOR CDT1"/>
    <property type="match status" value="1"/>
</dbReference>
<dbReference type="SUPFAM" id="SSF46785">
    <property type="entry name" value="Winged helix' DNA-binding domain"/>
    <property type="match status" value="1"/>
</dbReference>
<dbReference type="GO" id="GO:0005634">
    <property type="term" value="C:nucleus"/>
    <property type="evidence" value="ECO:0007669"/>
    <property type="project" value="TreeGrafter"/>
</dbReference>
<gene>
    <name evidence="5" type="ORF">BG006_001204</name>
</gene>
<keyword evidence="2" id="KW-0131">Cell cycle</keyword>
<feature type="region of interest" description="Disordered" evidence="3">
    <location>
        <begin position="178"/>
        <end position="212"/>
    </location>
</feature>
<dbReference type="GO" id="GO:0003677">
    <property type="term" value="F:DNA binding"/>
    <property type="evidence" value="ECO:0007669"/>
    <property type="project" value="InterPro"/>
</dbReference>
<feature type="compositionally biased region" description="Low complexity" evidence="3">
    <location>
        <begin position="88"/>
        <end position="98"/>
    </location>
</feature>
<proteinExistence type="inferred from homology"/>
<keyword evidence="6" id="KW-1185">Reference proteome</keyword>
<dbReference type="GO" id="GO:0070182">
    <property type="term" value="F:DNA polymerase binding"/>
    <property type="evidence" value="ECO:0007669"/>
    <property type="project" value="TreeGrafter"/>
</dbReference>